<dbReference type="EMBL" id="CACRXK020000625">
    <property type="protein sequence ID" value="CAB3983532.1"/>
    <property type="molecule type" value="Genomic_DNA"/>
</dbReference>
<dbReference type="PANTHER" id="PTHR12062:SF33">
    <property type="entry name" value="ALPHA-1,6-MANNOSYL-GLYCOPROTEIN 4-BETA-N-ACETYLGLUCOSAMINYLTRANSFERASE-LIKE"/>
    <property type="match status" value="1"/>
</dbReference>
<dbReference type="AlphaFoldDB" id="A0A6S7G418"/>
<accession>A0A6S7G418</accession>
<comment type="caution">
    <text evidence="2">The sequence shown here is derived from an EMBL/GenBank/DDBJ whole genome shotgun (WGS) entry which is preliminary data.</text>
</comment>
<dbReference type="GO" id="GO:0008375">
    <property type="term" value="F:acetylglucosaminyltransferase activity"/>
    <property type="evidence" value="ECO:0007669"/>
    <property type="project" value="TreeGrafter"/>
</dbReference>
<dbReference type="GO" id="GO:0006487">
    <property type="term" value="P:protein N-linked glycosylation"/>
    <property type="evidence" value="ECO:0007669"/>
    <property type="project" value="TreeGrafter"/>
</dbReference>
<proteinExistence type="predicted"/>
<reference evidence="2" key="1">
    <citation type="submission" date="2020-04" db="EMBL/GenBank/DDBJ databases">
        <authorList>
            <person name="Alioto T."/>
            <person name="Alioto T."/>
            <person name="Gomez Garrido J."/>
        </authorList>
    </citation>
    <scope>NUCLEOTIDE SEQUENCE</scope>
    <source>
        <strain evidence="2">A484AB</strain>
    </source>
</reference>
<gene>
    <name evidence="2" type="ORF">PACLA_8A037308</name>
</gene>
<dbReference type="Pfam" id="PF04666">
    <property type="entry name" value="MGAT4_cons"/>
    <property type="match status" value="1"/>
</dbReference>
<name>A0A6S7G418_PARCT</name>
<dbReference type="InterPro" id="IPR057279">
    <property type="entry name" value="MGAT4"/>
</dbReference>
<evidence type="ECO:0000259" key="1">
    <source>
        <dbReference type="Pfam" id="PF04666"/>
    </source>
</evidence>
<dbReference type="Proteomes" id="UP001152795">
    <property type="component" value="Unassembled WGS sequence"/>
</dbReference>
<keyword evidence="3" id="KW-1185">Reference proteome</keyword>
<dbReference type="PANTHER" id="PTHR12062">
    <property type="entry name" value="N-ACETYLGLUCOSAMINYLTRANSFERASE VI"/>
    <property type="match status" value="1"/>
</dbReference>
<dbReference type="OrthoDB" id="2016523at2759"/>
<organism evidence="2 3">
    <name type="scientific">Paramuricea clavata</name>
    <name type="common">Red gorgonian</name>
    <name type="synonym">Violescent sea-whip</name>
    <dbReference type="NCBI Taxonomy" id="317549"/>
    <lineage>
        <taxon>Eukaryota</taxon>
        <taxon>Metazoa</taxon>
        <taxon>Cnidaria</taxon>
        <taxon>Anthozoa</taxon>
        <taxon>Octocorallia</taxon>
        <taxon>Malacalcyonacea</taxon>
        <taxon>Plexauridae</taxon>
        <taxon>Paramuricea</taxon>
    </lineage>
</organism>
<sequence length="505" mass="57739">MQDDINARNSLKLLVVSILACCCVSLLNLLCFNGECNISEKENKALSSLSEVVLQANQLSSHKNGQFSEMMASASSKANTEAVNPHKKELDVVKKMKSLHLTSLDFCPKENYYHRNNTLLLGKEAFGQKRFLSVGIPSIGRKTKSYLKKTLASILGAISEDERENITIVVFLADFDVKQSQLSDIAVTFEKYITMGVLQIIQAPSDYYVPLRDLHRSLGDHMDRVLWRSKQALDYVYLMCYCSYVSQYYLQLEDDVIASPQFLSKIADFINSQKSEWISLNVALLGYIGKLYPVRELQNLASYLRLFFDEMPVDWLEPRWKKYRGQDPRETKCRAASLFQHIGLISSFRPKESQRPNTLKEKYFDRFDQKYAGLNPPAEISSDLSPIHGKPLDAYTKGDGHFHGRFASAGNKMYNIYLKRETKLKRIVVETGANFAERDAIVSATLDVSEVVVKTGRCSDYEIVGEFRFGRIDVTLNGRKARCVRINIVYQGRWIYFREIDIWTS</sequence>
<dbReference type="InterPro" id="IPR006759">
    <property type="entry name" value="Glyco_transf_54"/>
</dbReference>
<evidence type="ECO:0000313" key="2">
    <source>
        <dbReference type="EMBL" id="CAB3983532.1"/>
    </source>
</evidence>
<feature type="domain" description="MGAT4 conserved region" evidence="1">
    <location>
        <begin position="113"/>
        <end position="353"/>
    </location>
</feature>
<evidence type="ECO:0000313" key="3">
    <source>
        <dbReference type="Proteomes" id="UP001152795"/>
    </source>
</evidence>
<protein>
    <submittedName>
        <fullName evidence="2">Alpha-1,3-mannosyl-glyco 4-beta-N-acetylglucosaminyltransferase C-like isoform X1</fullName>
    </submittedName>
</protein>